<gene>
    <name evidence="1" type="ORF">RPERSI_LOCUS18983</name>
</gene>
<protein>
    <submittedName>
        <fullName evidence="1">14039_t:CDS:1</fullName>
    </submittedName>
</protein>
<comment type="caution">
    <text evidence="1">The sequence shown here is derived from an EMBL/GenBank/DDBJ whole genome shotgun (WGS) entry which is preliminary data.</text>
</comment>
<keyword evidence="2" id="KW-1185">Reference proteome</keyword>
<name>A0ACA9REJ1_9GLOM</name>
<sequence length="145" mass="16863">LERDFAQNQDAGDLQNTRDLIQNTRDLIQNQEFGNIEDKTVDLSLEARNYPKKVVDITKQRERPSLAINCKWHVNFNSQKGSTEIICTSFANKHDYDLNLLVAQTAPRFCKLSEEILEVIKFYTYSTEEISATLQYNLLKLKYPD</sequence>
<accession>A0ACA9REJ1</accession>
<proteinExistence type="predicted"/>
<feature type="non-terminal residue" evidence="1">
    <location>
        <position position="145"/>
    </location>
</feature>
<feature type="non-terminal residue" evidence="1">
    <location>
        <position position="1"/>
    </location>
</feature>
<evidence type="ECO:0000313" key="1">
    <source>
        <dbReference type="EMBL" id="CAG8790058.1"/>
    </source>
</evidence>
<dbReference type="EMBL" id="CAJVQC010051185">
    <property type="protein sequence ID" value="CAG8790058.1"/>
    <property type="molecule type" value="Genomic_DNA"/>
</dbReference>
<organism evidence="1 2">
    <name type="scientific">Racocetra persica</name>
    <dbReference type="NCBI Taxonomy" id="160502"/>
    <lineage>
        <taxon>Eukaryota</taxon>
        <taxon>Fungi</taxon>
        <taxon>Fungi incertae sedis</taxon>
        <taxon>Mucoromycota</taxon>
        <taxon>Glomeromycotina</taxon>
        <taxon>Glomeromycetes</taxon>
        <taxon>Diversisporales</taxon>
        <taxon>Gigasporaceae</taxon>
        <taxon>Racocetra</taxon>
    </lineage>
</organism>
<dbReference type="Proteomes" id="UP000789920">
    <property type="component" value="Unassembled WGS sequence"/>
</dbReference>
<evidence type="ECO:0000313" key="2">
    <source>
        <dbReference type="Proteomes" id="UP000789920"/>
    </source>
</evidence>
<reference evidence="1" key="1">
    <citation type="submission" date="2021-06" db="EMBL/GenBank/DDBJ databases">
        <authorList>
            <person name="Kallberg Y."/>
            <person name="Tangrot J."/>
            <person name="Rosling A."/>
        </authorList>
    </citation>
    <scope>NUCLEOTIDE SEQUENCE</scope>
    <source>
        <strain evidence="1">MA461A</strain>
    </source>
</reference>